<dbReference type="RefSeq" id="WP_183865444.1">
    <property type="nucleotide sequence ID" value="NZ_JACHCF010000001.1"/>
</dbReference>
<evidence type="ECO:0000313" key="2">
    <source>
        <dbReference type="EMBL" id="MBB5619285.1"/>
    </source>
</evidence>
<protein>
    <submittedName>
        <fullName evidence="2">Uncharacterized protein</fullName>
    </submittedName>
</protein>
<proteinExistence type="predicted"/>
<feature type="region of interest" description="Disordered" evidence="1">
    <location>
        <begin position="18"/>
        <end position="52"/>
    </location>
</feature>
<dbReference type="EMBL" id="JACHCF010000001">
    <property type="protein sequence ID" value="MBB5619285.1"/>
    <property type="molecule type" value="Genomic_DNA"/>
</dbReference>
<dbReference type="AlphaFoldDB" id="A0A7W9DIN4"/>
<dbReference type="Proteomes" id="UP000537718">
    <property type="component" value="Unassembled WGS sequence"/>
</dbReference>
<evidence type="ECO:0000313" key="3">
    <source>
        <dbReference type="Proteomes" id="UP000537718"/>
    </source>
</evidence>
<reference evidence="2 3" key="1">
    <citation type="submission" date="2020-08" db="EMBL/GenBank/DDBJ databases">
        <title>Genomic Encyclopedia of Type Strains, Phase IV (KMG-V): Genome sequencing to study the core and pangenomes of soil and plant-associated prokaryotes.</title>
        <authorList>
            <person name="Whitman W."/>
        </authorList>
    </citation>
    <scope>NUCLEOTIDE SEQUENCE [LARGE SCALE GENOMIC DNA]</scope>
    <source>
        <strain evidence="2 3">MP7CTX6</strain>
    </source>
</reference>
<accession>A0A7W9DIN4</accession>
<organism evidence="2 3">
    <name type="scientific">Pedobacter cryoconitis</name>
    <dbReference type="NCBI Taxonomy" id="188932"/>
    <lineage>
        <taxon>Bacteria</taxon>
        <taxon>Pseudomonadati</taxon>
        <taxon>Bacteroidota</taxon>
        <taxon>Sphingobacteriia</taxon>
        <taxon>Sphingobacteriales</taxon>
        <taxon>Sphingobacteriaceae</taxon>
        <taxon>Pedobacter</taxon>
    </lineage>
</organism>
<sequence>MFELMIAFLLGLACPGYNTTHSTQDPTHTSTTMGNDQDDTGGEGGHIPPKYP</sequence>
<gene>
    <name evidence="2" type="ORF">HDE69_000321</name>
</gene>
<feature type="compositionally biased region" description="Polar residues" evidence="1">
    <location>
        <begin position="18"/>
        <end position="35"/>
    </location>
</feature>
<evidence type="ECO:0000256" key="1">
    <source>
        <dbReference type="SAM" id="MobiDB-lite"/>
    </source>
</evidence>
<comment type="caution">
    <text evidence="2">The sequence shown here is derived from an EMBL/GenBank/DDBJ whole genome shotgun (WGS) entry which is preliminary data.</text>
</comment>
<name>A0A7W9DIN4_9SPHI</name>